<dbReference type="OrthoDB" id="10306404at2759"/>
<evidence type="ECO:0000313" key="4">
    <source>
        <dbReference type="EMBL" id="OLP95069.1"/>
    </source>
</evidence>
<feature type="coiled-coil region" evidence="1">
    <location>
        <begin position="233"/>
        <end position="270"/>
    </location>
</feature>
<keyword evidence="3" id="KW-0812">Transmembrane</keyword>
<accession>A0A1Q9DIT5</accession>
<comment type="caution">
    <text evidence="4">The sequence shown here is derived from an EMBL/GenBank/DDBJ whole genome shotgun (WGS) entry which is preliminary data.</text>
</comment>
<feature type="region of interest" description="Disordered" evidence="2">
    <location>
        <begin position="154"/>
        <end position="176"/>
    </location>
</feature>
<keyword evidence="3" id="KW-0472">Membrane</keyword>
<dbReference type="AlphaFoldDB" id="A0A1Q9DIT5"/>
<evidence type="ECO:0000313" key="5">
    <source>
        <dbReference type="Proteomes" id="UP000186817"/>
    </source>
</evidence>
<gene>
    <name evidence="4" type="ORF">AK812_SmicGene22817</name>
</gene>
<evidence type="ECO:0000256" key="2">
    <source>
        <dbReference type="SAM" id="MobiDB-lite"/>
    </source>
</evidence>
<keyword evidence="1" id="KW-0175">Coiled coil</keyword>
<reference evidence="4 5" key="1">
    <citation type="submission" date="2016-02" db="EMBL/GenBank/DDBJ databases">
        <title>Genome analysis of coral dinoflagellate symbionts highlights evolutionary adaptations to a symbiotic lifestyle.</title>
        <authorList>
            <person name="Aranda M."/>
            <person name="Li Y."/>
            <person name="Liew Y.J."/>
            <person name="Baumgarten S."/>
            <person name="Simakov O."/>
            <person name="Wilson M."/>
            <person name="Piel J."/>
            <person name="Ashoor H."/>
            <person name="Bougouffa S."/>
            <person name="Bajic V.B."/>
            <person name="Ryu T."/>
            <person name="Ravasi T."/>
            <person name="Bayer T."/>
            <person name="Micklem G."/>
            <person name="Kim H."/>
            <person name="Bhak J."/>
            <person name="Lajeunesse T.C."/>
            <person name="Voolstra C.R."/>
        </authorList>
    </citation>
    <scope>NUCLEOTIDE SEQUENCE [LARGE SCALE GENOMIC DNA]</scope>
    <source>
        <strain evidence="4 5">CCMP2467</strain>
    </source>
</reference>
<evidence type="ECO:0000256" key="1">
    <source>
        <dbReference type="SAM" id="Coils"/>
    </source>
</evidence>
<evidence type="ECO:0000256" key="3">
    <source>
        <dbReference type="SAM" id="Phobius"/>
    </source>
</evidence>
<feature type="transmembrane region" description="Helical" evidence="3">
    <location>
        <begin position="24"/>
        <end position="41"/>
    </location>
</feature>
<name>A0A1Q9DIT5_SYMMI</name>
<sequence length="425" mass="49046">MSKVVSIQQVGTQIIIHGVDAKQAIALIATLSFCFFLPLLIEISKVRQVLVGFFVGEGTAAQLHFKCQSLQDIYVFVSISHKAKKKQRNRILEVPVPAQMYVAHQGHREEWSLIFGLPLYHDQRQDHWIGSEGYARLQRPEHQAREGQNLVGKAELQGREDHSREAEGRDSFDRDEHIANINPQDIEIMQQGMLRVLAMLMIECSQLLMRHPFFQPPHERDNDDNLLMQTSMLKKERKEKDNFEEEVLDMANEENTFRAEREARDKQQEEEEAWMEKFISEEDEAAWKQWESHQAQRYREWEQWAVLNSVPREGTKKRLRVTTQRNGHLQQTDMEVAMGSEVSIYLGPLVPSSASQSSWEAPSLDVDTILNNMYDLWKKGKIGDETVISLAGIDVLGLYNAQLHKEVETMDTMQDQDKDSSGSTK</sequence>
<feature type="compositionally biased region" description="Basic and acidic residues" evidence="2">
    <location>
        <begin position="156"/>
        <end position="176"/>
    </location>
</feature>
<proteinExistence type="predicted"/>
<dbReference type="Proteomes" id="UP000186817">
    <property type="component" value="Unassembled WGS sequence"/>
</dbReference>
<keyword evidence="5" id="KW-1185">Reference proteome</keyword>
<dbReference type="EMBL" id="LSRX01000517">
    <property type="protein sequence ID" value="OLP95069.1"/>
    <property type="molecule type" value="Genomic_DNA"/>
</dbReference>
<organism evidence="4 5">
    <name type="scientific">Symbiodinium microadriaticum</name>
    <name type="common">Dinoflagellate</name>
    <name type="synonym">Zooxanthella microadriatica</name>
    <dbReference type="NCBI Taxonomy" id="2951"/>
    <lineage>
        <taxon>Eukaryota</taxon>
        <taxon>Sar</taxon>
        <taxon>Alveolata</taxon>
        <taxon>Dinophyceae</taxon>
        <taxon>Suessiales</taxon>
        <taxon>Symbiodiniaceae</taxon>
        <taxon>Symbiodinium</taxon>
    </lineage>
</organism>
<keyword evidence="3" id="KW-1133">Transmembrane helix</keyword>
<protein>
    <submittedName>
        <fullName evidence="4">Uncharacterized protein</fullName>
    </submittedName>
</protein>